<name>A0A8C4FDE9_9CETA</name>
<dbReference type="AlphaFoldDB" id="A0A8C4FDE9"/>
<evidence type="ECO:0000256" key="1">
    <source>
        <dbReference type="SAM" id="MobiDB-lite"/>
    </source>
</evidence>
<feature type="compositionally biased region" description="Acidic residues" evidence="1">
    <location>
        <begin position="36"/>
        <end position="46"/>
    </location>
</feature>
<protein>
    <submittedName>
        <fullName evidence="2">Uncharacterized protein</fullName>
    </submittedName>
</protein>
<dbReference type="GeneTree" id="ENSGT00940000171847"/>
<organism evidence="2 3">
    <name type="scientific">Catagonus wagneri</name>
    <name type="common">Chacoan peccary</name>
    <dbReference type="NCBI Taxonomy" id="51154"/>
    <lineage>
        <taxon>Eukaryota</taxon>
        <taxon>Metazoa</taxon>
        <taxon>Chordata</taxon>
        <taxon>Craniata</taxon>
        <taxon>Vertebrata</taxon>
        <taxon>Euteleostomi</taxon>
        <taxon>Mammalia</taxon>
        <taxon>Eutheria</taxon>
        <taxon>Laurasiatheria</taxon>
        <taxon>Artiodactyla</taxon>
        <taxon>Suina</taxon>
        <taxon>Tayassuidae</taxon>
        <taxon>Catagonus</taxon>
    </lineage>
</organism>
<sequence>MRKLQRWDSFYPAEDFCSGGAEDMTRVFDVDLEQPEEVGSEDELEEGGQVNENMDFGRAGPYDLGMEHC</sequence>
<accession>A0A8C4FDE9</accession>
<reference evidence="2" key="2">
    <citation type="submission" date="2025-09" db="UniProtKB">
        <authorList>
            <consortium name="Ensembl"/>
        </authorList>
    </citation>
    <scope>IDENTIFICATION</scope>
</reference>
<proteinExistence type="predicted"/>
<keyword evidence="3" id="KW-1185">Reference proteome</keyword>
<evidence type="ECO:0000313" key="2">
    <source>
        <dbReference type="Ensembl" id="ENSCWAP00000026024.1"/>
    </source>
</evidence>
<dbReference type="Proteomes" id="UP000694540">
    <property type="component" value="Unplaced"/>
</dbReference>
<evidence type="ECO:0000313" key="3">
    <source>
        <dbReference type="Proteomes" id="UP000694540"/>
    </source>
</evidence>
<reference evidence="2" key="1">
    <citation type="submission" date="2025-08" db="UniProtKB">
        <authorList>
            <consortium name="Ensembl"/>
        </authorList>
    </citation>
    <scope>IDENTIFICATION</scope>
</reference>
<feature type="region of interest" description="Disordered" evidence="1">
    <location>
        <begin position="36"/>
        <end position="69"/>
    </location>
</feature>
<dbReference type="Ensembl" id="ENSCWAT00000028207.1">
    <property type="protein sequence ID" value="ENSCWAP00000026024.1"/>
    <property type="gene ID" value="ENSCWAG00000019731.1"/>
</dbReference>